<reference evidence="7" key="1">
    <citation type="submission" date="2014-02" db="EMBL/GenBank/DDBJ databases">
        <authorList>
            <person name="Genoscope - CEA"/>
        </authorList>
    </citation>
    <scope>NUCLEOTIDE SEQUENCE</scope>
    <source>
        <strain evidence="7">LS3</strain>
    </source>
</reference>
<feature type="compositionally biased region" description="Basic residues" evidence="5">
    <location>
        <begin position="265"/>
        <end position="274"/>
    </location>
</feature>
<evidence type="ECO:0000256" key="2">
    <source>
        <dbReference type="ARBA" id="ARBA00022763"/>
    </source>
</evidence>
<gene>
    <name evidence="7" type="ORF">GNLVRS02_ARAD1B12430g</name>
</gene>
<dbReference type="AlphaFoldDB" id="A0A060T615"/>
<organism evidence="7">
    <name type="scientific">Blastobotrys adeninivorans</name>
    <name type="common">Yeast</name>
    <name type="synonym">Arxula adeninivorans</name>
    <dbReference type="NCBI Taxonomy" id="409370"/>
    <lineage>
        <taxon>Eukaryota</taxon>
        <taxon>Fungi</taxon>
        <taxon>Dikarya</taxon>
        <taxon>Ascomycota</taxon>
        <taxon>Saccharomycotina</taxon>
        <taxon>Dipodascomycetes</taxon>
        <taxon>Dipodascales</taxon>
        <taxon>Trichomonascaceae</taxon>
        <taxon>Blastobotrys</taxon>
    </lineage>
</organism>
<dbReference type="Gene3D" id="2.170.210.10">
    <property type="entry name" value="DNA double-strand break repair and VJ recombination XRCC4, N-terminal"/>
    <property type="match status" value="1"/>
</dbReference>
<feature type="domain" description="XLF-like N-terminal" evidence="6">
    <location>
        <begin position="18"/>
        <end position="101"/>
    </location>
</feature>
<feature type="compositionally biased region" description="Basic and acidic residues" evidence="5">
    <location>
        <begin position="204"/>
        <end position="227"/>
    </location>
</feature>
<dbReference type="InterPro" id="IPR015381">
    <property type="entry name" value="XLF-like_N"/>
</dbReference>
<evidence type="ECO:0000256" key="4">
    <source>
        <dbReference type="ARBA" id="ARBA00023242"/>
    </source>
</evidence>
<name>A0A060T615_BLAAD</name>
<keyword evidence="3" id="KW-0234">DNA repair</keyword>
<dbReference type="EMBL" id="HG937692">
    <property type="protein sequence ID" value="CDP36413.1"/>
    <property type="molecule type" value="Genomic_DNA"/>
</dbReference>
<dbReference type="Pfam" id="PF09302">
    <property type="entry name" value="XLF"/>
    <property type="match status" value="1"/>
</dbReference>
<keyword evidence="2" id="KW-0227">DNA damage</keyword>
<evidence type="ECO:0000313" key="7">
    <source>
        <dbReference type="EMBL" id="CDP36413.1"/>
    </source>
</evidence>
<comment type="subcellular location">
    <subcellularLocation>
        <location evidence="1">Nucleus</location>
    </subcellularLocation>
</comment>
<accession>A0A060T615</accession>
<reference evidence="7" key="2">
    <citation type="submission" date="2014-06" db="EMBL/GenBank/DDBJ databases">
        <title>The complete genome of Blastobotrys (Arxula) adeninivorans LS3 - a yeast of biotechnological interest.</title>
        <authorList>
            <person name="Kunze G."/>
            <person name="Gaillardin C."/>
            <person name="Czernicka M."/>
            <person name="Durrens P."/>
            <person name="Martin T."/>
            <person name="Boer E."/>
            <person name="Gabaldon T."/>
            <person name="Cruz J."/>
            <person name="Talla E."/>
            <person name="Marck C."/>
            <person name="Goffeau A."/>
            <person name="Barbe V."/>
            <person name="Baret P."/>
            <person name="Baronian K."/>
            <person name="Beier S."/>
            <person name="Bleykasten C."/>
            <person name="Bode R."/>
            <person name="Casaregola S."/>
            <person name="Despons L."/>
            <person name="Fairhead C."/>
            <person name="Giersberg M."/>
            <person name="Gierski P."/>
            <person name="Hahnel U."/>
            <person name="Hartmann A."/>
            <person name="Jankowska D."/>
            <person name="Jubin C."/>
            <person name="Jung P."/>
            <person name="Lafontaine I."/>
            <person name="Leh-Louis V."/>
            <person name="Lemaire M."/>
            <person name="Marcet-Houben M."/>
            <person name="Mascher M."/>
            <person name="Morel G."/>
            <person name="Richard G.-F."/>
            <person name="Riechen J."/>
            <person name="Sacerdot C."/>
            <person name="Sarkar A."/>
            <person name="Savel G."/>
            <person name="Schacherer J."/>
            <person name="Sherman D."/>
            <person name="Straub M.-L."/>
            <person name="Stein N."/>
            <person name="Thierry A."/>
            <person name="Trautwein-Schult A."/>
            <person name="Westhof E."/>
            <person name="Worch S."/>
            <person name="Dujon B."/>
            <person name="Souciet J.-L."/>
            <person name="Wincker P."/>
            <person name="Scholz U."/>
            <person name="Neuveglise N."/>
        </authorList>
    </citation>
    <scope>NUCLEOTIDE SEQUENCE</scope>
    <source>
        <strain evidence="7">LS3</strain>
    </source>
</reference>
<evidence type="ECO:0000256" key="1">
    <source>
        <dbReference type="ARBA" id="ARBA00004123"/>
    </source>
</evidence>
<dbReference type="GO" id="GO:0006303">
    <property type="term" value="P:double-strand break repair via nonhomologous end joining"/>
    <property type="evidence" value="ECO:0007669"/>
    <property type="project" value="UniProtKB-ARBA"/>
</dbReference>
<keyword evidence="4" id="KW-0539">Nucleus</keyword>
<evidence type="ECO:0000256" key="3">
    <source>
        <dbReference type="ARBA" id="ARBA00023204"/>
    </source>
</evidence>
<dbReference type="GO" id="GO:0005634">
    <property type="term" value="C:nucleus"/>
    <property type="evidence" value="ECO:0007669"/>
    <property type="project" value="UniProtKB-SubCell"/>
</dbReference>
<dbReference type="InterPro" id="IPR038051">
    <property type="entry name" value="XRCC4-like_N_sf"/>
</dbReference>
<proteinExistence type="predicted"/>
<protein>
    <submittedName>
        <fullName evidence="7">ARAD1B12430p</fullName>
    </submittedName>
</protein>
<feature type="region of interest" description="Disordered" evidence="5">
    <location>
        <begin position="201"/>
        <end position="274"/>
    </location>
</feature>
<evidence type="ECO:0000259" key="6">
    <source>
        <dbReference type="Pfam" id="PF09302"/>
    </source>
</evidence>
<evidence type="ECO:0000256" key="5">
    <source>
        <dbReference type="SAM" id="MobiDB-lite"/>
    </source>
</evidence>
<sequence length="274" mass="31810">MWFLVKDGILASLEVGDVTIMTVTDMDNVWTESLDGLQLKKRLAKLNPAIDLSDFGAPIDRIKQEIEKASLTFKDNICCLSLSFHWPPLPNEVKWQFELAKADDTTRIKINRQLVTGLAFSCQLLSRQTQVLKEVISEKDYHIRSIREQFDPNSNYIPPAGYRKWLGPFEEVPKVDTKFDLKTSLRAIEPIWDLVKPQLTESATDSKKDENDKKVNDNTDTDSKNEDDPFTEPMTPKKNKSLSAFQSPEKHAKRRRELEEERQARERRKRKRTF</sequence>